<name>A0A6J6BJT6_9ZZZZ</name>
<organism evidence="4">
    <name type="scientific">freshwater metagenome</name>
    <dbReference type="NCBI Taxonomy" id="449393"/>
    <lineage>
        <taxon>unclassified sequences</taxon>
        <taxon>metagenomes</taxon>
        <taxon>ecological metagenomes</taxon>
    </lineage>
</organism>
<reference evidence="4" key="1">
    <citation type="submission" date="2020-05" db="EMBL/GenBank/DDBJ databases">
        <authorList>
            <person name="Chiriac C."/>
            <person name="Salcher M."/>
            <person name="Ghai R."/>
            <person name="Kavagutti S V."/>
        </authorList>
    </citation>
    <scope>NUCLEOTIDE SEQUENCE</scope>
</reference>
<dbReference type="PANTHER" id="PTHR47235">
    <property type="entry name" value="BLR6548 PROTEIN"/>
    <property type="match status" value="1"/>
</dbReference>
<keyword evidence="1" id="KW-0732">Signal</keyword>
<evidence type="ECO:0000256" key="1">
    <source>
        <dbReference type="ARBA" id="ARBA00022729"/>
    </source>
</evidence>
<dbReference type="InterPro" id="IPR028081">
    <property type="entry name" value="Leu-bd"/>
</dbReference>
<dbReference type="InterPro" id="IPR028082">
    <property type="entry name" value="Peripla_BP_I"/>
</dbReference>
<gene>
    <name evidence="4" type="ORF">UFOPK1493_00179</name>
</gene>
<evidence type="ECO:0000259" key="3">
    <source>
        <dbReference type="Pfam" id="PF13458"/>
    </source>
</evidence>
<evidence type="ECO:0000256" key="2">
    <source>
        <dbReference type="SAM" id="MobiDB-lite"/>
    </source>
</evidence>
<feature type="domain" description="Leucine-binding protein" evidence="3">
    <location>
        <begin position="99"/>
        <end position="434"/>
    </location>
</feature>
<dbReference type="Pfam" id="PF13458">
    <property type="entry name" value="Peripla_BP_6"/>
    <property type="match status" value="1"/>
</dbReference>
<dbReference type="PANTHER" id="PTHR47235:SF1">
    <property type="entry name" value="BLR6548 PROTEIN"/>
    <property type="match status" value="1"/>
</dbReference>
<proteinExistence type="predicted"/>
<dbReference type="CDD" id="cd06343">
    <property type="entry name" value="PBP1_ABC_ligand_binding-like"/>
    <property type="match status" value="1"/>
</dbReference>
<feature type="region of interest" description="Disordered" evidence="2">
    <location>
        <begin position="22"/>
        <end position="75"/>
    </location>
</feature>
<dbReference type="SUPFAM" id="SSF53822">
    <property type="entry name" value="Periplasmic binding protein-like I"/>
    <property type="match status" value="1"/>
</dbReference>
<feature type="compositionally biased region" description="Low complexity" evidence="2">
    <location>
        <begin position="28"/>
        <end position="75"/>
    </location>
</feature>
<dbReference type="PROSITE" id="PS51257">
    <property type="entry name" value="PROKAR_LIPOPROTEIN"/>
    <property type="match status" value="1"/>
</dbReference>
<evidence type="ECO:0000313" key="4">
    <source>
        <dbReference type="EMBL" id="CAB4539390.1"/>
    </source>
</evidence>
<sequence>MAHKRLMAVFVVAALAAAACGGDDETSTTDAATPTTAAAETTAPADTEPADTEPAADTTAPADTAADTTAPATDENAFVVDTEACEDPDAANAVIEGDIKIGTSIPLTGGPAALFAPFADGFQAYFDYINATEGGVNGQTLVPIVKDDQYTADITKTNVDSLVFDDEVALLSGIIGSPNNAAIQADMNALCVPQLWAATGAPSWGAVDVYPWTTGLLVPYAVESRVFLEYATGENPDVATAALFYVNNEFGQAYAEAFKAQVEEFGIELVAEETIDVTDSGAPSGQLTNIAAANPDIVLAVPLGAQCIAFMTELGNVKAANPDFAPAVYQTATCANQLFFGAAGAGGDGVLTSSNLVDVANPENASLPAVSTYLEAFTSVNADANPAGIAVAGWLAGEMTVATLKKAAEDCPEGITRACIINAARNIDFTPSLFREGLSAVMNAGDGFIAEGTQIISWDAANQVFVDQGDVIDVEGTTGVYTPAS</sequence>
<dbReference type="EMBL" id="CAEZSR010000003">
    <property type="protein sequence ID" value="CAB4539390.1"/>
    <property type="molecule type" value="Genomic_DNA"/>
</dbReference>
<accession>A0A6J6BJT6</accession>
<dbReference type="AlphaFoldDB" id="A0A6J6BJT6"/>
<protein>
    <submittedName>
        <fullName evidence="4">Unannotated protein</fullName>
    </submittedName>
</protein>
<dbReference type="Gene3D" id="3.40.50.2300">
    <property type="match status" value="2"/>
</dbReference>